<feature type="compositionally biased region" description="Polar residues" evidence="1">
    <location>
        <begin position="1"/>
        <end position="30"/>
    </location>
</feature>
<protein>
    <submittedName>
        <fullName evidence="2">Uncharacterized protein</fullName>
    </submittedName>
</protein>
<dbReference type="Proteomes" id="UP001519460">
    <property type="component" value="Unassembled WGS sequence"/>
</dbReference>
<comment type="caution">
    <text evidence="2">The sequence shown here is derived from an EMBL/GenBank/DDBJ whole genome shotgun (WGS) entry which is preliminary data.</text>
</comment>
<feature type="non-terminal residue" evidence="2">
    <location>
        <position position="1"/>
    </location>
</feature>
<organism evidence="2 3">
    <name type="scientific">Batillaria attramentaria</name>
    <dbReference type="NCBI Taxonomy" id="370345"/>
    <lineage>
        <taxon>Eukaryota</taxon>
        <taxon>Metazoa</taxon>
        <taxon>Spiralia</taxon>
        <taxon>Lophotrochozoa</taxon>
        <taxon>Mollusca</taxon>
        <taxon>Gastropoda</taxon>
        <taxon>Caenogastropoda</taxon>
        <taxon>Sorbeoconcha</taxon>
        <taxon>Cerithioidea</taxon>
        <taxon>Batillariidae</taxon>
        <taxon>Batillaria</taxon>
    </lineage>
</organism>
<proteinExistence type="predicted"/>
<name>A0ABD0J892_9CAEN</name>
<evidence type="ECO:0000313" key="3">
    <source>
        <dbReference type="Proteomes" id="UP001519460"/>
    </source>
</evidence>
<keyword evidence="3" id="KW-1185">Reference proteome</keyword>
<dbReference type="EMBL" id="JACVVK020000569">
    <property type="protein sequence ID" value="KAK7465230.1"/>
    <property type="molecule type" value="Genomic_DNA"/>
</dbReference>
<evidence type="ECO:0000256" key="1">
    <source>
        <dbReference type="SAM" id="MobiDB-lite"/>
    </source>
</evidence>
<dbReference type="AlphaFoldDB" id="A0ABD0J892"/>
<sequence length="107" mass="11598">TLSQSKYWQSSRTKLQTKQNWQTTGSQGKQSGPGAPKASSSRAVGPSLYLQIDRTVQFWKPANRPTNDDNNTATVTVAGDEVAACLPCVVGFLAGVVRFLQQRAWVG</sequence>
<gene>
    <name evidence="2" type="ORF">BaRGS_00037600</name>
</gene>
<evidence type="ECO:0000313" key="2">
    <source>
        <dbReference type="EMBL" id="KAK7465230.1"/>
    </source>
</evidence>
<accession>A0ABD0J892</accession>
<reference evidence="2 3" key="1">
    <citation type="journal article" date="2023" name="Sci. Data">
        <title>Genome assembly of the Korean intertidal mud-creeper Batillaria attramentaria.</title>
        <authorList>
            <person name="Patra A.K."/>
            <person name="Ho P.T."/>
            <person name="Jun S."/>
            <person name="Lee S.J."/>
            <person name="Kim Y."/>
            <person name="Won Y.J."/>
        </authorList>
    </citation>
    <scope>NUCLEOTIDE SEQUENCE [LARGE SCALE GENOMIC DNA]</scope>
    <source>
        <strain evidence="2">Wonlab-2016</strain>
    </source>
</reference>
<feature type="region of interest" description="Disordered" evidence="1">
    <location>
        <begin position="1"/>
        <end position="44"/>
    </location>
</feature>